<proteinExistence type="predicted"/>
<feature type="non-terminal residue" evidence="2">
    <location>
        <position position="1"/>
    </location>
</feature>
<dbReference type="EMBL" id="CADCTD010000049">
    <property type="protein sequence ID" value="CAA9233225.1"/>
    <property type="molecule type" value="Genomic_DNA"/>
</dbReference>
<dbReference type="AlphaFoldDB" id="A0A6J4HWS3"/>
<name>A0A6J4HWS3_9PROT</name>
<sequence>AASREAMCRPATGPSALRRYVDRLWSLSIERSGDAGGLAGTPGARCGDGTLGAVPGGADAWGDAPGPTPRPAGRPRADRGAAERGRVARRGPL</sequence>
<feature type="non-terminal residue" evidence="2">
    <location>
        <position position="93"/>
    </location>
</feature>
<accession>A0A6J4HWS3</accession>
<feature type="region of interest" description="Disordered" evidence="1">
    <location>
        <begin position="47"/>
        <end position="93"/>
    </location>
</feature>
<evidence type="ECO:0000256" key="1">
    <source>
        <dbReference type="SAM" id="MobiDB-lite"/>
    </source>
</evidence>
<protein>
    <submittedName>
        <fullName evidence="2">Uncharacterized protein</fullName>
    </submittedName>
</protein>
<gene>
    <name evidence="2" type="ORF">AVDCRST_MAG27-2116</name>
</gene>
<feature type="compositionally biased region" description="Basic and acidic residues" evidence="1">
    <location>
        <begin position="75"/>
        <end position="86"/>
    </location>
</feature>
<organism evidence="2">
    <name type="scientific">uncultured Craurococcus sp</name>
    <dbReference type="NCBI Taxonomy" id="1135998"/>
    <lineage>
        <taxon>Bacteria</taxon>
        <taxon>Pseudomonadati</taxon>
        <taxon>Pseudomonadota</taxon>
        <taxon>Alphaproteobacteria</taxon>
        <taxon>Acetobacterales</taxon>
        <taxon>Acetobacteraceae</taxon>
        <taxon>Craurococcus</taxon>
        <taxon>environmental samples</taxon>
    </lineage>
</organism>
<feature type="compositionally biased region" description="Low complexity" evidence="1">
    <location>
        <begin position="52"/>
        <end position="65"/>
    </location>
</feature>
<evidence type="ECO:0000313" key="2">
    <source>
        <dbReference type="EMBL" id="CAA9233225.1"/>
    </source>
</evidence>
<reference evidence="2" key="1">
    <citation type="submission" date="2020-02" db="EMBL/GenBank/DDBJ databases">
        <authorList>
            <person name="Meier V. D."/>
        </authorList>
    </citation>
    <scope>NUCLEOTIDE SEQUENCE</scope>
    <source>
        <strain evidence="2">AVDCRST_MAG27</strain>
    </source>
</reference>